<feature type="transmembrane region" description="Helical" evidence="1">
    <location>
        <begin position="418"/>
        <end position="435"/>
    </location>
</feature>
<evidence type="ECO:0000256" key="1">
    <source>
        <dbReference type="SAM" id="Phobius"/>
    </source>
</evidence>
<keyword evidence="1" id="KW-0812">Transmembrane</keyword>
<feature type="transmembrane region" description="Helical" evidence="1">
    <location>
        <begin position="67"/>
        <end position="89"/>
    </location>
</feature>
<dbReference type="RefSeq" id="WP_111391733.1">
    <property type="nucleotide sequence ID" value="NZ_QKTX01000003.1"/>
</dbReference>
<dbReference type="Proteomes" id="UP000248917">
    <property type="component" value="Unassembled WGS sequence"/>
</dbReference>
<organism evidence="2 3">
    <name type="scientific">Algoriphagus aquaeductus</name>
    <dbReference type="NCBI Taxonomy" id="475299"/>
    <lineage>
        <taxon>Bacteria</taxon>
        <taxon>Pseudomonadati</taxon>
        <taxon>Bacteroidota</taxon>
        <taxon>Cytophagia</taxon>
        <taxon>Cytophagales</taxon>
        <taxon>Cyclobacteriaceae</taxon>
        <taxon>Algoriphagus</taxon>
    </lineage>
</organism>
<dbReference type="AlphaFoldDB" id="A0A326RVI7"/>
<feature type="transmembrane region" description="Helical" evidence="1">
    <location>
        <begin position="338"/>
        <end position="358"/>
    </location>
</feature>
<evidence type="ECO:0000313" key="2">
    <source>
        <dbReference type="EMBL" id="PZV85263.1"/>
    </source>
</evidence>
<dbReference type="Pfam" id="PF16962">
    <property type="entry name" value="ABC_export"/>
    <property type="match status" value="1"/>
</dbReference>
<comment type="caution">
    <text evidence="2">The sequence shown here is derived from an EMBL/GenBank/DDBJ whole genome shotgun (WGS) entry which is preliminary data.</text>
</comment>
<protein>
    <submittedName>
        <fullName evidence="2">Putative ABC exporter</fullName>
    </submittedName>
</protein>
<feature type="transmembrane region" description="Helical" evidence="1">
    <location>
        <begin position="188"/>
        <end position="206"/>
    </location>
</feature>
<sequence length="541" mass="61729">MNEIRLLLRKDLWILKNNILLIFRNPTRLIPYAVAVGYFIFIYTRRMGRDRVSTEEINLDAAGEVDFAMQNLIGGVTILALGFLMFQLYRATKNNVTFFKMADVNLLFTAPVKPENLLIYYMARSILPALGGSLFFLVYSGGQMARDFELGALGAIFLLLGFALFFFMIFPLRFLIYTLHTRFGIVEYLRGGIVILGVVLASVILIPGFMAEKFWQGLFSWIASPWFDLFPLVGWSRGMMGYFVTQNWILSVGFLVLYGLSYFTVVKLVIRYSGYYYEDVLESTKSNEEKLEKALGKREVTEDTYSLNAKKQLALPEFGVGAKAFYWRNYVHSSRQDFHPLIGVYSMGMALLGILFAGLSNFDWFSHKVLYFYLCFMVAFYFLAGIGRANIGDLKKPWFILVPSSWASKFWNMIKLDLVQTLIFSILLIVPSVFLAQIDPWLILIFPLGMIFSYLVGLAINLIPQVGLEEGWDRILIKPLMIGGIFLFGLIPFFILSVIVLALTDQFFLGMLVMVLGLGFIAAILIHVTLDILKRLEFKEI</sequence>
<proteinExistence type="predicted"/>
<dbReference type="EMBL" id="QKTX01000003">
    <property type="protein sequence ID" value="PZV85263.1"/>
    <property type="molecule type" value="Genomic_DNA"/>
</dbReference>
<name>A0A326RVI7_9BACT</name>
<keyword evidence="3" id="KW-1185">Reference proteome</keyword>
<keyword evidence="1" id="KW-0472">Membrane</keyword>
<feature type="transmembrane region" description="Helical" evidence="1">
    <location>
        <begin position="370"/>
        <end position="391"/>
    </location>
</feature>
<feature type="transmembrane region" description="Helical" evidence="1">
    <location>
        <begin position="441"/>
        <end position="463"/>
    </location>
</feature>
<feature type="transmembrane region" description="Helical" evidence="1">
    <location>
        <begin position="475"/>
        <end position="501"/>
    </location>
</feature>
<feature type="transmembrane region" description="Helical" evidence="1">
    <location>
        <begin position="150"/>
        <end position="176"/>
    </location>
</feature>
<dbReference type="OrthoDB" id="816862at2"/>
<keyword evidence="1" id="KW-1133">Transmembrane helix</keyword>
<feature type="transmembrane region" description="Helical" evidence="1">
    <location>
        <begin position="507"/>
        <end position="530"/>
    </location>
</feature>
<feature type="transmembrane region" description="Helical" evidence="1">
    <location>
        <begin position="29"/>
        <end position="46"/>
    </location>
</feature>
<gene>
    <name evidence="2" type="ORF">CLV31_10353</name>
</gene>
<evidence type="ECO:0000313" key="3">
    <source>
        <dbReference type="Proteomes" id="UP000248917"/>
    </source>
</evidence>
<reference evidence="2 3" key="1">
    <citation type="submission" date="2018-06" db="EMBL/GenBank/DDBJ databases">
        <title>Genomic Encyclopedia of Archaeal and Bacterial Type Strains, Phase II (KMG-II): from individual species to whole genera.</title>
        <authorList>
            <person name="Goeker M."/>
        </authorList>
    </citation>
    <scope>NUCLEOTIDE SEQUENCE [LARGE SCALE GENOMIC DNA]</scope>
    <source>
        <strain evidence="2 3">T4</strain>
    </source>
</reference>
<dbReference type="InterPro" id="IPR031584">
    <property type="entry name" value="Put_ABC_export"/>
</dbReference>
<accession>A0A326RVI7</accession>
<feature type="transmembrane region" description="Helical" evidence="1">
    <location>
        <begin position="118"/>
        <end position="138"/>
    </location>
</feature>
<feature type="transmembrane region" description="Helical" evidence="1">
    <location>
        <begin position="248"/>
        <end position="270"/>
    </location>
</feature>
<feature type="transmembrane region" description="Helical" evidence="1">
    <location>
        <begin position="218"/>
        <end position="236"/>
    </location>
</feature>